<evidence type="ECO:0000313" key="4">
    <source>
        <dbReference type="EMBL" id="KAF5373213.1"/>
    </source>
</evidence>
<keyword evidence="1" id="KW-0732">Signal</keyword>
<organism evidence="4 5">
    <name type="scientific">Collybiopsis confluens</name>
    <dbReference type="NCBI Taxonomy" id="2823264"/>
    <lineage>
        <taxon>Eukaryota</taxon>
        <taxon>Fungi</taxon>
        <taxon>Dikarya</taxon>
        <taxon>Basidiomycota</taxon>
        <taxon>Agaricomycotina</taxon>
        <taxon>Agaricomycetes</taxon>
        <taxon>Agaricomycetidae</taxon>
        <taxon>Agaricales</taxon>
        <taxon>Marasmiineae</taxon>
        <taxon>Omphalotaceae</taxon>
        <taxon>Collybiopsis</taxon>
    </lineage>
</organism>
<dbReference type="GO" id="GO:0006516">
    <property type="term" value="P:glycoprotein catabolic process"/>
    <property type="evidence" value="ECO:0007669"/>
    <property type="project" value="TreeGrafter"/>
</dbReference>
<proteinExistence type="predicted"/>
<comment type="caution">
    <text evidence="4">The sequence shown here is derived from an EMBL/GenBank/DDBJ whole genome shotgun (WGS) entry which is preliminary data.</text>
</comment>
<dbReference type="GO" id="GO:0005634">
    <property type="term" value="C:nucleus"/>
    <property type="evidence" value="ECO:0007669"/>
    <property type="project" value="TreeGrafter"/>
</dbReference>
<keyword evidence="5" id="KW-1185">Reference proteome</keyword>
<dbReference type="PANTHER" id="PTHR12143:SF43">
    <property type="entry name" value="PUTATIVE-RELATED"/>
    <property type="match status" value="1"/>
</dbReference>
<dbReference type="AlphaFoldDB" id="A0A8H5GY30"/>
<evidence type="ECO:0008006" key="6">
    <source>
        <dbReference type="Google" id="ProtNLM"/>
    </source>
</evidence>
<gene>
    <name evidence="4" type="ORF">D9757_010545</name>
</gene>
<dbReference type="InterPro" id="IPR041371">
    <property type="entry name" value="GH92_N"/>
</dbReference>
<dbReference type="SUPFAM" id="SSF48208">
    <property type="entry name" value="Six-hairpin glycosidases"/>
    <property type="match status" value="1"/>
</dbReference>
<reference evidence="4 5" key="1">
    <citation type="journal article" date="2020" name="ISME J.">
        <title>Uncovering the hidden diversity of litter-decomposition mechanisms in mushroom-forming fungi.</title>
        <authorList>
            <person name="Floudas D."/>
            <person name="Bentzer J."/>
            <person name="Ahren D."/>
            <person name="Johansson T."/>
            <person name="Persson P."/>
            <person name="Tunlid A."/>
        </authorList>
    </citation>
    <scope>NUCLEOTIDE SEQUENCE [LARGE SCALE GENOMIC DNA]</scope>
    <source>
        <strain evidence="4 5">CBS 406.79</strain>
    </source>
</reference>
<dbReference type="Gene3D" id="2.70.98.10">
    <property type="match status" value="1"/>
</dbReference>
<dbReference type="OrthoDB" id="449263at2759"/>
<dbReference type="InterPro" id="IPR008928">
    <property type="entry name" value="6-hairpin_glycosidase_sf"/>
</dbReference>
<evidence type="ECO:0000256" key="1">
    <source>
        <dbReference type="SAM" id="SignalP"/>
    </source>
</evidence>
<feature type="domain" description="Glycosyl hydrolase family 92 N-terminal" evidence="3">
    <location>
        <begin position="32"/>
        <end position="286"/>
    </location>
</feature>
<evidence type="ECO:0000259" key="3">
    <source>
        <dbReference type="Pfam" id="PF17678"/>
    </source>
</evidence>
<dbReference type="Gene3D" id="1.20.1610.10">
    <property type="entry name" value="alpha-1,2-mannosidases domains"/>
    <property type="match status" value="1"/>
</dbReference>
<sequence>MKKIFLLSVLSGWLSSVQPQSSGPITDPASLVLPFIGTTNGGHVFPGATLPHGMAKVGMDTDSPGNQAGYDANSTFNATGFSQLHDTGTGGAISLSNFKLWAFPNCTAFEHCPTSIETRKVLRNVLPDGTPDDFASPGYFSSNLSNGMRVELTATRRTAIHRYTFPAHTTEPRLLVDITNDGPRTSTFPVMTLNSTSARVMGGAQFAASFGPGRYTAYTCADFAGEGYELGQPTEFGTWLGNSPVKGQTDLNQQYFGFIDELGALFTFPPAPSGKGNVILARVGVSFISSEQACANAEEEIPDFGFDRVHSENRATWNELLSRVQVDTTNVDKETVQLFYSAMYRLHISPADYTGENPKWISSEPYYDSYYCNWDTYRALYSLMALHDPTTFSRIVRGMIDIQRHEGDTFQYSTLSEGTYLTGFNVGWLPECRGATAMQFIQGGSNADPILGEFFVKYSDHAAALNVSAEDLYTALLADAEMQPPNWNLQGRQANAWKEFNYIPQDMFDAGGANTKQVSRTLEHAFGDFAISQVAKILGKADDAAKYAKRAENSFNLWNPNVSVPGTPSVAGMMQPRFKDGTFNFTDPRHCSIHDPEMATCFLNAVNRDGFYESSPIVYSQYVPHDTAQLIKLQGGTESFLSRLDFIFNQGYFDISDEPSMQIPFMYHYADAPGKSTQRARKVMAESFNTSVGGLPGNDDSGAMAAYTAFNLAGMYPLPATRQYLLSSPFFPSISIFNPLFNSTTTIKSNGFEGNPADGIGGKVFVQNVTVNGKPYKSNCYLEWDVFVNGSLVELTLTDDPNVTCGSGQEALPPSLSTGGYS</sequence>
<feature type="domain" description="Glycosyl hydrolase family 92" evidence="2">
    <location>
        <begin position="292"/>
        <end position="798"/>
    </location>
</feature>
<dbReference type="NCBIfam" id="TIGR01180">
    <property type="entry name" value="aman2_put"/>
    <property type="match status" value="1"/>
</dbReference>
<feature type="signal peptide" evidence="1">
    <location>
        <begin position="1"/>
        <end position="19"/>
    </location>
</feature>
<dbReference type="InterPro" id="IPR050883">
    <property type="entry name" value="PNGase"/>
</dbReference>
<feature type="chain" id="PRO_5034964095" description="Glycoside hydrolase family 92 protein" evidence="1">
    <location>
        <begin position="20"/>
        <end position="822"/>
    </location>
</feature>
<name>A0A8H5GY30_9AGAR</name>
<dbReference type="Gene3D" id="1.20.1050.60">
    <property type="entry name" value="alpha-1,2-mannosidase"/>
    <property type="match status" value="1"/>
</dbReference>
<dbReference type="InterPro" id="IPR012939">
    <property type="entry name" value="Glyco_hydro_92"/>
</dbReference>
<dbReference type="Gene3D" id="3.30.2080.10">
    <property type="entry name" value="GH92 mannosidase domain"/>
    <property type="match status" value="1"/>
</dbReference>
<dbReference type="GO" id="GO:0030246">
    <property type="term" value="F:carbohydrate binding"/>
    <property type="evidence" value="ECO:0007669"/>
    <property type="project" value="InterPro"/>
</dbReference>
<dbReference type="GO" id="GO:0000224">
    <property type="term" value="F:peptide-N4-(N-acetyl-beta-glucosaminyl)asparagine amidase activity"/>
    <property type="evidence" value="ECO:0007669"/>
    <property type="project" value="TreeGrafter"/>
</dbReference>
<dbReference type="Pfam" id="PF17678">
    <property type="entry name" value="Glyco_hydro_92N"/>
    <property type="match status" value="1"/>
</dbReference>
<dbReference type="InterPro" id="IPR014718">
    <property type="entry name" value="GH-type_carb-bd"/>
</dbReference>
<dbReference type="EMBL" id="JAACJN010000107">
    <property type="protein sequence ID" value="KAF5373213.1"/>
    <property type="molecule type" value="Genomic_DNA"/>
</dbReference>
<dbReference type="Pfam" id="PF07971">
    <property type="entry name" value="Glyco_hydro_92"/>
    <property type="match status" value="1"/>
</dbReference>
<dbReference type="InterPro" id="IPR005887">
    <property type="entry name" value="GH92_a_mannosidase_put"/>
</dbReference>
<accession>A0A8H5GY30</accession>
<protein>
    <recommendedName>
        <fullName evidence="6">Glycoside hydrolase family 92 protein</fullName>
    </recommendedName>
</protein>
<evidence type="ECO:0000313" key="5">
    <source>
        <dbReference type="Proteomes" id="UP000518752"/>
    </source>
</evidence>
<dbReference type="Proteomes" id="UP000518752">
    <property type="component" value="Unassembled WGS sequence"/>
</dbReference>
<dbReference type="GO" id="GO:0005829">
    <property type="term" value="C:cytosol"/>
    <property type="evidence" value="ECO:0007669"/>
    <property type="project" value="TreeGrafter"/>
</dbReference>
<evidence type="ECO:0000259" key="2">
    <source>
        <dbReference type="Pfam" id="PF07971"/>
    </source>
</evidence>
<dbReference type="GO" id="GO:0005975">
    <property type="term" value="P:carbohydrate metabolic process"/>
    <property type="evidence" value="ECO:0007669"/>
    <property type="project" value="InterPro"/>
</dbReference>
<dbReference type="PANTHER" id="PTHR12143">
    <property type="entry name" value="PEPTIDE N-GLYCANASE PNGASE -RELATED"/>
    <property type="match status" value="1"/>
</dbReference>